<name>A0A2S7MYX9_9BACI</name>
<sequence length="206" mass="23868">MTFKGFTNDDFNVFQIDGLDARMDAIKSIIRPKFEILSNVFTEELSVMTNEPMYAHIAKHARRTINPPNDTWVAFSSNPRGYKMVPHFQIGLWESHLFIWYAVIYEAKGKEPIGQRFLSKASEIKQTIPGTYVWSIDHMKPDVLHHDDLSTDDLSKMFERLANVKKAELLCGFQVPRDEAVKIHGDELIEMIRDVFVHLLPLYNVE</sequence>
<dbReference type="Pfam" id="PF06335">
    <property type="entry name" value="DUF1054"/>
    <property type="match status" value="1"/>
</dbReference>
<dbReference type="OrthoDB" id="9812818at2"/>
<organism evidence="2 3">
    <name type="scientific">Pradoshia eiseniae</name>
    <dbReference type="NCBI Taxonomy" id="2064768"/>
    <lineage>
        <taxon>Bacteria</taxon>
        <taxon>Bacillati</taxon>
        <taxon>Bacillota</taxon>
        <taxon>Bacilli</taxon>
        <taxon>Bacillales</taxon>
        <taxon>Bacillaceae</taxon>
        <taxon>Pradoshia</taxon>
    </lineage>
</organism>
<dbReference type="EMBL" id="PKOZ01000006">
    <property type="protein sequence ID" value="PQD94955.1"/>
    <property type="molecule type" value="Genomic_DNA"/>
</dbReference>
<dbReference type="Proteomes" id="UP000239663">
    <property type="component" value="Unassembled WGS sequence"/>
</dbReference>
<comment type="similarity">
    <text evidence="1">Belongs to the UPF0637 family.</text>
</comment>
<evidence type="ECO:0000313" key="3">
    <source>
        <dbReference type="Proteomes" id="UP000239663"/>
    </source>
</evidence>
<dbReference type="SUPFAM" id="SSF142913">
    <property type="entry name" value="YktB/PF0168-like"/>
    <property type="match status" value="1"/>
</dbReference>
<dbReference type="InterPro" id="IPR053707">
    <property type="entry name" value="UPF0637_domain_sf"/>
</dbReference>
<protein>
    <recommendedName>
        <fullName evidence="1">UPF0637 protein CYL18_11515</fullName>
    </recommendedName>
</protein>
<comment type="caution">
    <text evidence="2">The sequence shown here is derived from an EMBL/GenBank/DDBJ whole genome shotgun (WGS) entry which is preliminary data.</text>
</comment>
<dbReference type="InterPro" id="IPR009403">
    <property type="entry name" value="UPF0637"/>
</dbReference>
<proteinExistence type="inferred from homology"/>
<evidence type="ECO:0000313" key="2">
    <source>
        <dbReference type="EMBL" id="PQD94955.1"/>
    </source>
</evidence>
<dbReference type="HAMAP" id="MF_01851">
    <property type="entry name" value="UPF0637"/>
    <property type="match status" value="1"/>
</dbReference>
<dbReference type="RefSeq" id="WP_104849660.1">
    <property type="nucleotide sequence ID" value="NZ_PKOZ01000006.1"/>
</dbReference>
<dbReference type="AlphaFoldDB" id="A0A2S7MYX9"/>
<reference evidence="2 3" key="1">
    <citation type="submission" date="2017-12" db="EMBL/GenBank/DDBJ databases">
        <title>Taxonomic description and draft genome of Pradoshia cofamensis Gen. nov., sp. nov., a thermotolerant bacillale isolated from anterior gut of earthworm Eisenia fetida.</title>
        <authorList>
            <person name="Saha T."/>
            <person name="Chakraborty R."/>
        </authorList>
    </citation>
    <scope>NUCLEOTIDE SEQUENCE [LARGE SCALE GENOMIC DNA]</scope>
    <source>
        <strain evidence="2 3">EAG3</strain>
    </source>
</reference>
<keyword evidence="3" id="KW-1185">Reference proteome</keyword>
<accession>A0A2S7MYX9</accession>
<evidence type="ECO:0000256" key="1">
    <source>
        <dbReference type="HAMAP-Rule" id="MF_01851"/>
    </source>
</evidence>
<dbReference type="Gene3D" id="3.30.930.20">
    <property type="entry name" value="Protein of unknown function DUF1054"/>
    <property type="match status" value="1"/>
</dbReference>
<gene>
    <name evidence="2" type="ORF">CYL18_11515</name>
</gene>
<dbReference type="PIRSF" id="PIRSF021332">
    <property type="entry name" value="DUF1054"/>
    <property type="match status" value="1"/>
</dbReference>